<feature type="compositionally biased region" description="Gly residues" evidence="3">
    <location>
        <begin position="1"/>
        <end position="20"/>
    </location>
</feature>
<evidence type="ECO:0000256" key="1">
    <source>
        <dbReference type="ARBA" id="ARBA00004123"/>
    </source>
</evidence>
<feature type="compositionally biased region" description="Polar residues" evidence="3">
    <location>
        <begin position="300"/>
        <end position="310"/>
    </location>
</feature>
<protein>
    <recommendedName>
        <fullName evidence="4">QLQ domain-containing protein</fullName>
    </recommendedName>
</protein>
<dbReference type="SMART" id="SM00951">
    <property type="entry name" value="QLQ"/>
    <property type="match status" value="1"/>
</dbReference>
<feature type="region of interest" description="Disordered" evidence="3">
    <location>
        <begin position="276"/>
        <end position="368"/>
    </location>
</feature>
<feature type="region of interest" description="Disordered" evidence="3">
    <location>
        <begin position="160"/>
        <end position="201"/>
    </location>
</feature>
<evidence type="ECO:0000313" key="6">
    <source>
        <dbReference type="Proteomes" id="UP000264353"/>
    </source>
</evidence>
<dbReference type="PROSITE" id="PS51666">
    <property type="entry name" value="QLQ"/>
    <property type="match status" value="1"/>
</dbReference>
<dbReference type="GO" id="GO:0005524">
    <property type="term" value="F:ATP binding"/>
    <property type="evidence" value="ECO:0007669"/>
    <property type="project" value="InterPro"/>
</dbReference>
<dbReference type="Pfam" id="PF08880">
    <property type="entry name" value="QLQ"/>
    <property type="match status" value="1"/>
</dbReference>
<feature type="compositionally biased region" description="Basic and acidic residues" evidence="3">
    <location>
        <begin position="519"/>
        <end position="528"/>
    </location>
</feature>
<feature type="region of interest" description="Disordered" evidence="3">
    <location>
        <begin position="610"/>
        <end position="785"/>
    </location>
</feature>
<feature type="region of interest" description="Disordered" evidence="3">
    <location>
        <begin position="382"/>
        <end position="434"/>
    </location>
</feature>
<evidence type="ECO:0000259" key="4">
    <source>
        <dbReference type="PROSITE" id="PS51666"/>
    </source>
</evidence>
<feature type="compositionally biased region" description="Low complexity" evidence="3">
    <location>
        <begin position="413"/>
        <end position="429"/>
    </location>
</feature>
<dbReference type="GO" id="GO:0048731">
    <property type="term" value="P:system development"/>
    <property type="evidence" value="ECO:0007669"/>
    <property type="project" value="UniProtKB-ARBA"/>
</dbReference>
<evidence type="ECO:0000256" key="3">
    <source>
        <dbReference type="SAM" id="MobiDB-lite"/>
    </source>
</evidence>
<organism evidence="5 6">
    <name type="scientific">Brassica campestris</name>
    <name type="common">Field mustard</name>
    <dbReference type="NCBI Taxonomy" id="3711"/>
    <lineage>
        <taxon>Eukaryota</taxon>
        <taxon>Viridiplantae</taxon>
        <taxon>Streptophyta</taxon>
        <taxon>Embryophyta</taxon>
        <taxon>Tracheophyta</taxon>
        <taxon>Spermatophyta</taxon>
        <taxon>Magnoliopsida</taxon>
        <taxon>eudicotyledons</taxon>
        <taxon>Gunneridae</taxon>
        <taxon>Pentapetalae</taxon>
        <taxon>rosids</taxon>
        <taxon>malvids</taxon>
        <taxon>Brassicales</taxon>
        <taxon>Brassicaceae</taxon>
        <taxon>Brassiceae</taxon>
        <taxon>Brassica</taxon>
    </lineage>
</organism>
<feature type="compositionally biased region" description="Polar residues" evidence="3">
    <location>
        <begin position="321"/>
        <end position="331"/>
    </location>
</feature>
<feature type="region of interest" description="Disordered" evidence="3">
    <location>
        <begin position="473"/>
        <end position="528"/>
    </location>
</feature>
<feature type="compositionally biased region" description="Polar residues" evidence="3">
    <location>
        <begin position="382"/>
        <end position="400"/>
    </location>
</feature>
<feature type="compositionally biased region" description="Low complexity" evidence="3">
    <location>
        <begin position="95"/>
        <end position="105"/>
    </location>
</feature>
<sequence>MQSGGSGGGPSRNPGMGPGGRTNSTSSAASPSSSSSSVQQQQQQQLASRQQHQLRNSEGNDGMFAYHPGGAQGMMGAGSFGSPSMQPRKFFDSPQLQQQHGEGQQSINPMQQAYIQFALQAQQQKAQQQARMGIMMGSSKDQDARMGVLNMQEMMPMQASNMAQASSSKPSGEQFAHGERQMESGPQQRNETKPHPQQAGTGQLNMVRPMQAPQAMQGVNNMGTNQLALSQQWQAMQAWARERNIDLSHPANANQMAHILQARMSAQQKAIEGNVAPQSPAMPVSSQPVSSSALPGENSPRANSASDLSGQSGGPAKSRHANSFASTSSPRMVNPAASPFSQGRDNPMYPRHLVQPTNGMQSGNSLQTSANDAHVLDQKKSLGSSEHLQMQQPRQLNAPTPNLAAPSDAGPLSNSSRQSGQGTQQAQQRPGFTKQQLHVLKAQILAFRRLKKGEGSLPQELLKAIAPPPLELQTQRQVSPVRLQVQDRSTDKTVEDQARSLESGKESQAAASSNGQIFSKEEENLRDTEVPLAKSHSQLFQNRGKEPASIDAVTKLEQQTDVLPYMLRGAMQFYGFSHEVRSEARKVHNLFFDLLKMSFPDSDFREARNALSFSGPTPTLVSTQSPRAVGISQGKKQKPVNEEEPEPSSPQRPQQRENSRIRVQIPQKETKLGGTSSHNDDSPILAHPGELVICKKKRKDREKSAPRTRTAGSSSPVSPPAMVGRGLRSPVSGSGTRETRLAQQQRWPNQGTHPNNSGAAGDSVGWANPVKRLRTDSGKRRPSHL</sequence>
<dbReference type="AlphaFoldDB" id="A0A398A536"/>
<feature type="region of interest" description="Disordered" evidence="3">
    <location>
        <begin position="1"/>
        <end position="105"/>
    </location>
</feature>
<accession>A0A398A536</accession>
<feature type="compositionally biased region" description="Gly residues" evidence="3">
    <location>
        <begin position="70"/>
        <end position="79"/>
    </location>
</feature>
<comment type="subcellular location">
    <subcellularLocation>
        <location evidence="1">Nucleus</location>
    </subcellularLocation>
</comment>
<dbReference type="InterPro" id="IPR014978">
    <property type="entry name" value="Gln-Leu-Gln_QLQ"/>
</dbReference>
<gene>
    <name evidence="5" type="ORF">BRARA_C02316</name>
</gene>
<name>A0A398A536_BRACM</name>
<dbReference type="Proteomes" id="UP000264353">
    <property type="component" value="Chromosome A3"/>
</dbReference>
<keyword evidence="2" id="KW-0539">Nucleus</keyword>
<evidence type="ECO:0000256" key="2">
    <source>
        <dbReference type="ARBA" id="ARBA00023242"/>
    </source>
</evidence>
<feature type="domain" description="QLQ" evidence="4">
    <location>
        <begin position="431"/>
        <end position="467"/>
    </location>
</feature>
<dbReference type="EMBL" id="CM010630">
    <property type="protein sequence ID" value="RID70286.1"/>
    <property type="molecule type" value="Genomic_DNA"/>
</dbReference>
<feature type="compositionally biased region" description="Polar residues" evidence="3">
    <location>
        <begin position="355"/>
        <end position="368"/>
    </location>
</feature>
<feature type="compositionally biased region" description="Basic and acidic residues" evidence="3">
    <location>
        <begin position="488"/>
        <end position="505"/>
    </location>
</feature>
<dbReference type="GO" id="GO:0005634">
    <property type="term" value="C:nucleus"/>
    <property type="evidence" value="ECO:0007669"/>
    <property type="project" value="UniProtKB-SubCell"/>
</dbReference>
<feature type="compositionally biased region" description="Polar residues" evidence="3">
    <location>
        <begin position="731"/>
        <end position="758"/>
    </location>
</feature>
<proteinExistence type="predicted"/>
<feature type="compositionally biased region" description="Low complexity" evidence="3">
    <location>
        <begin position="24"/>
        <end position="53"/>
    </location>
</feature>
<feature type="compositionally biased region" description="Polar residues" evidence="3">
    <location>
        <begin position="611"/>
        <end position="626"/>
    </location>
</feature>
<feature type="compositionally biased region" description="Polar residues" evidence="3">
    <location>
        <begin position="284"/>
        <end position="293"/>
    </location>
</feature>
<reference evidence="5 6" key="1">
    <citation type="submission" date="2018-06" db="EMBL/GenBank/DDBJ databases">
        <title>WGS assembly of Brassica rapa FPsc.</title>
        <authorList>
            <person name="Bowman J."/>
            <person name="Kohchi T."/>
            <person name="Yamato K."/>
            <person name="Jenkins J."/>
            <person name="Shu S."/>
            <person name="Ishizaki K."/>
            <person name="Yamaoka S."/>
            <person name="Nishihama R."/>
            <person name="Nakamura Y."/>
            <person name="Berger F."/>
            <person name="Adam C."/>
            <person name="Aki S."/>
            <person name="Althoff F."/>
            <person name="Araki T."/>
            <person name="Arteaga-Vazquez M."/>
            <person name="Balasubrmanian S."/>
            <person name="Bauer D."/>
            <person name="Boehm C."/>
            <person name="Briginshaw L."/>
            <person name="Caballero-Perez J."/>
            <person name="Catarino B."/>
            <person name="Chen F."/>
            <person name="Chiyoda S."/>
            <person name="Chovatia M."/>
            <person name="Davies K."/>
            <person name="Delmans M."/>
            <person name="Demura T."/>
            <person name="Dierschke T."/>
            <person name="Dolan L."/>
            <person name="Dorantes-Acosta A."/>
            <person name="Eklund D."/>
            <person name="Florent S."/>
            <person name="Flores-Sandoval E."/>
            <person name="Fujiyama A."/>
            <person name="Fukuzawa H."/>
            <person name="Galik B."/>
            <person name="Grimanelli D."/>
            <person name="Grimwood J."/>
            <person name="Grossniklaus U."/>
            <person name="Hamada T."/>
            <person name="Haseloff J."/>
            <person name="Hetherington A."/>
            <person name="Higo A."/>
            <person name="Hirakawa Y."/>
            <person name="Hundley H."/>
            <person name="Ikeda Y."/>
            <person name="Inoue K."/>
            <person name="Inoue S."/>
            <person name="Ishida S."/>
            <person name="Jia Q."/>
            <person name="Kakita M."/>
            <person name="Kanazawa T."/>
            <person name="Kawai Y."/>
            <person name="Kawashima T."/>
            <person name="Kennedy M."/>
            <person name="Kinose K."/>
            <person name="Kinoshita T."/>
            <person name="Kohara Y."/>
            <person name="Koide E."/>
            <person name="Komatsu K."/>
            <person name="Kopischke S."/>
            <person name="Kubo M."/>
            <person name="Kyozuka J."/>
            <person name="Lagercrantz U."/>
            <person name="Lin S."/>
            <person name="Lindquist E."/>
            <person name="Lipzen A."/>
            <person name="Lu C."/>
            <person name="Luna E."/>
            <person name="Martienssen R."/>
            <person name="Minamino N."/>
            <person name="Mizutani M."/>
            <person name="Mizutani M."/>
            <person name="Mochizuki N."/>
            <person name="Monte I."/>
            <person name="Mosher R."/>
            <person name="Nagasaki H."/>
            <person name="Nakagami H."/>
            <person name="Naramoto S."/>
            <person name="Nishitani K."/>
            <person name="Ohtani M."/>
            <person name="Okamoto T."/>
            <person name="Okumura M."/>
            <person name="Phillips J."/>
            <person name="Pollak B."/>
            <person name="Reinders A."/>
            <person name="Roevekamp M."/>
            <person name="Sano R."/>
            <person name="Sawa S."/>
            <person name="Schmid M."/>
            <person name="Shirakawa M."/>
            <person name="Solano R."/>
            <person name="Spunde A."/>
            <person name="Suetsugu N."/>
            <person name="Sugano S."/>
            <person name="Sugiyama A."/>
            <person name="Sun R."/>
            <person name="Suzuki Y."/>
            <person name="Takenaka M."/>
            <person name="Takezawa D."/>
            <person name="Tomogane H."/>
            <person name="Tsuzuki M."/>
            <person name="Ueda T."/>
            <person name="Umeda M."/>
            <person name="Ward J."/>
            <person name="Watanabe Y."/>
            <person name="Yazaki K."/>
            <person name="Yokoyama R."/>
            <person name="Yoshitake Y."/>
            <person name="Yotsui I."/>
            <person name="Zachgo S."/>
            <person name="Schmutz J."/>
        </authorList>
    </citation>
    <scope>NUCLEOTIDE SEQUENCE [LARGE SCALE GENOMIC DNA]</scope>
    <source>
        <strain evidence="6">cv. B-3</strain>
    </source>
</reference>
<dbReference type="GO" id="GO:0006355">
    <property type="term" value="P:regulation of DNA-templated transcription"/>
    <property type="evidence" value="ECO:0007669"/>
    <property type="project" value="InterPro"/>
</dbReference>
<evidence type="ECO:0000313" key="5">
    <source>
        <dbReference type="EMBL" id="RID70286.1"/>
    </source>
</evidence>